<organism evidence="2 3">
    <name type="scientific">Bondarzewia mesenterica</name>
    <dbReference type="NCBI Taxonomy" id="1095465"/>
    <lineage>
        <taxon>Eukaryota</taxon>
        <taxon>Fungi</taxon>
        <taxon>Dikarya</taxon>
        <taxon>Basidiomycota</taxon>
        <taxon>Agaricomycotina</taxon>
        <taxon>Agaricomycetes</taxon>
        <taxon>Russulales</taxon>
        <taxon>Bondarzewiaceae</taxon>
        <taxon>Bondarzewia</taxon>
    </lineage>
</organism>
<feature type="compositionally biased region" description="Polar residues" evidence="1">
    <location>
        <begin position="295"/>
        <end position="304"/>
    </location>
</feature>
<dbReference type="AlphaFoldDB" id="A0A4S4LVV2"/>
<reference evidence="2 3" key="1">
    <citation type="submission" date="2019-02" db="EMBL/GenBank/DDBJ databases">
        <title>Genome sequencing of the rare red list fungi Bondarzewia mesenterica.</title>
        <authorList>
            <person name="Buettner E."/>
            <person name="Kellner H."/>
        </authorList>
    </citation>
    <scope>NUCLEOTIDE SEQUENCE [LARGE SCALE GENOMIC DNA]</scope>
    <source>
        <strain evidence="2 3">DSM 108281</strain>
    </source>
</reference>
<protein>
    <submittedName>
        <fullName evidence="2">Uncharacterized protein</fullName>
    </submittedName>
</protein>
<evidence type="ECO:0000256" key="1">
    <source>
        <dbReference type="SAM" id="MobiDB-lite"/>
    </source>
</evidence>
<keyword evidence="3" id="KW-1185">Reference proteome</keyword>
<sequence length="347" mass="37524">MPNNLSRLIPEYDVHATMQNIISYLSGIQFDISQQSEPDTAARCRKTYELIESLRVVKERITKEEAGFGLPEVQDIVRTGFAHIRARLRSAHHIGRQPHIIAPSSQQYAPSAHVHAHSSQYPCAGCAPFGDIYNPYVPTAQRMVSAIAPTCAHSSANADNRFPPPAEPPMANCHSNGYNGAQYSQVVSPYQLPPSVPAHQHSARGQHHMSQGAIAPYSLPSSGFPEAQPGAVDQRSLDKVYYTQAQPHNSAELYPHSYTQSGQEYPTAHWHQSGTSMAHAPGTMPPPSDVHVPPSASTQGTLYSQAPGSHLAPYGGAKPVESPVALAEFLIDVILNAVKFIIAYGSA</sequence>
<evidence type="ECO:0000313" key="3">
    <source>
        <dbReference type="Proteomes" id="UP000310158"/>
    </source>
</evidence>
<dbReference type="OrthoDB" id="10679906at2759"/>
<feature type="compositionally biased region" description="Polar residues" evidence="1">
    <location>
        <begin position="260"/>
        <end position="276"/>
    </location>
</feature>
<dbReference type="Proteomes" id="UP000310158">
    <property type="component" value="Unassembled WGS sequence"/>
</dbReference>
<dbReference type="EMBL" id="SGPL01000147">
    <property type="protein sequence ID" value="THH16669.1"/>
    <property type="molecule type" value="Genomic_DNA"/>
</dbReference>
<proteinExistence type="predicted"/>
<gene>
    <name evidence="2" type="ORF">EW146_g4003</name>
</gene>
<evidence type="ECO:0000313" key="2">
    <source>
        <dbReference type="EMBL" id="THH16669.1"/>
    </source>
</evidence>
<accession>A0A4S4LVV2</accession>
<name>A0A4S4LVV2_9AGAM</name>
<comment type="caution">
    <text evidence="2">The sequence shown here is derived from an EMBL/GenBank/DDBJ whole genome shotgun (WGS) entry which is preliminary data.</text>
</comment>
<feature type="region of interest" description="Disordered" evidence="1">
    <location>
        <begin position="260"/>
        <end position="304"/>
    </location>
</feature>